<feature type="transmembrane region" description="Helical" evidence="1">
    <location>
        <begin position="232"/>
        <end position="253"/>
    </location>
</feature>
<feature type="transmembrane region" description="Helical" evidence="1">
    <location>
        <begin position="27"/>
        <end position="45"/>
    </location>
</feature>
<feature type="transmembrane region" description="Helical" evidence="1">
    <location>
        <begin position="65"/>
        <end position="84"/>
    </location>
</feature>
<feature type="transmembrane region" description="Helical" evidence="1">
    <location>
        <begin position="194"/>
        <end position="212"/>
    </location>
</feature>
<organism evidence="2 3">
    <name type="scientific">Azohydromonas caseinilytica</name>
    <dbReference type="NCBI Taxonomy" id="2728836"/>
    <lineage>
        <taxon>Bacteria</taxon>
        <taxon>Pseudomonadati</taxon>
        <taxon>Pseudomonadota</taxon>
        <taxon>Betaproteobacteria</taxon>
        <taxon>Burkholderiales</taxon>
        <taxon>Sphaerotilaceae</taxon>
        <taxon>Azohydromonas</taxon>
    </lineage>
</organism>
<dbReference type="EMBL" id="JABBFW010000003">
    <property type="protein sequence ID" value="NML14443.1"/>
    <property type="molecule type" value="Genomic_DNA"/>
</dbReference>
<feature type="transmembrane region" description="Helical" evidence="1">
    <location>
        <begin position="379"/>
        <end position="397"/>
    </location>
</feature>
<keyword evidence="1" id="KW-1133">Transmembrane helix</keyword>
<gene>
    <name evidence="2" type="ORF">HHL10_05560</name>
</gene>
<feature type="transmembrane region" description="Helical" evidence="1">
    <location>
        <begin position="292"/>
        <end position="313"/>
    </location>
</feature>
<keyword evidence="3" id="KW-1185">Reference proteome</keyword>
<evidence type="ECO:0000256" key="1">
    <source>
        <dbReference type="SAM" id="Phobius"/>
    </source>
</evidence>
<evidence type="ECO:0000313" key="2">
    <source>
        <dbReference type="EMBL" id="NML14443.1"/>
    </source>
</evidence>
<name>A0A848F7X7_9BURK</name>
<keyword evidence="1" id="KW-0812">Transmembrane</keyword>
<dbReference type="Pfam" id="PF05940">
    <property type="entry name" value="NnrS"/>
    <property type="match status" value="1"/>
</dbReference>
<reference evidence="2 3" key="1">
    <citation type="submission" date="2020-04" db="EMBL/GenBank/DDBJ databases">
        <title>Azohydromonas sp. isolated from soil.</title>
        <authorList>
            <person name="Dahal R.H."/>
        </authorList>
    </citation>
    <scope>NUCLEOTIDE SEQUENCE [LARGE SCALE GENOMIC DNA]</scope>
    <source>
        <strain evidence="2 3">G-1-1-14</strain>
    </source>
</reference>
<feature type="transmembrane region" description="Helical" evidence="1">
    <location>
        <begin position="157"/>
        <end position="182"/>
    </location>
</feature>
<protein>
    <submittedName>
        <fullName evidence="2">NnrS family protein</fullName>
    </submittedName>
</protein>
<proteinExistence type="predicted"/>
<keyword evidence="1" id="KW-0472">Membrane</keyword>
<feature type="transmembrane region" description="Helical" evidence="1">
    <location>
        <begin position="124"/>
        <end position="145"/>
    </location>
</feature>
<dbReference type="InterPro" id="IPR010266">
    <property type="entry name" value="NnrS"/>
</dbReference>
<dbReference type="RefSeq" id="WP_169159367.1">
    <property type="nucleotide sequence ID" value="NZ_JABBFW010000003.1"/>
</dbReference>
<dbReference type="Proteomes" id="UP000574067">
    <property type="component" value="Unassembled WGS sequence"/>
</dbReference>
<feature type="transmembrane region" description="Helical" evidence="1">
    <location>
        <begin position="259"/>
        <end position="280"/>
    </location>
</feature>
<accession>A0A848F7X7</accession>
<dbReference type="AlphaFoldDB" id="A0A848F7X7"/>
<feature type="transmembrane region" description="Helical" evidence="1">
    <location>
        <begin position="96"/>
        <end position="118"/>
    </location>
</feature>
<sequence length="414" mass="43368">MSAVSRPPRATDGRWYPRRLLESPHRLAFGAGASMLAAAALWWAWSLLRLVPAGALPRTPVHGLLMAWGFLPLFIAGFLFTAAPRWLGCAPVAARTLLPALGAQLAGWVIAGLALVGGGADGPLLLGMGLAAVAAGWSSLVLRFWRLVRAGTAGDRLHLRVALAACVAGALLLDATVAAVMAEAWTLVSMLTQAALWGCFGVVYAAMLHRLLPVFGAAVPARLEERWPHGPLWMLAGILAFQALATAATLLAAGPWSPAWRLLAGGVQGAAGLLLLGLAWRWSRLQRLSQRLPAMLQRGLVWLGLALLLSAAGAPGAALHAYALGFLGTTLLAMASRVTCGHAGRAVVADGVLWTLHQVLQAVVVARMAAALWPAVAHWLLPLAALGWAAVGLGWLLRYGPWLGQGRVPPTRGT</sequence>
<evidence type="ECO:0000313" key="3">
    <source>
        <dbReference type="Proteomes" id="UP000574067"/>
    </source>
</evidence>
<comment type="caution">
    <text evidence="2">The sequence shown here is derived from an EMBL/GenBank/DDBJ whole genome shotgun (WGS) entry which is preliminary data.</text>
</comment>